<name>A0A4Y2P8N6_ARAVE</name>
<dbReference type="EMBL" id="BGPR01010848">
    <property type="protein sequence ID" value="GBN48298.1"/>
    <property type="molecule type" value="Genomic_DNA"/>
</dbReference>
<accession>A0A4Y2P8N6</accession>
<evidence type="ECO:0000313" key="1">
    <source>
        <dbReference type="EMBL" id="GBN48298.1"/>
    </source>
</evidence>
<protein>
    <submittedName>
        <fullName evidence="1">Uncharacterized protein</fullName>
    </submittedName>
</protein>
<dbReference type="Proteomes" id="UP000499080">
    <property type="component" value="Unassembled WGS sequence"/>
</dbReference>
<comment type="caution">
    <text evidence="1">The sequence shown here is derived from an EMBL/GenBank/DDBJ whole genome shotgun (WGS) entry which is preliminary data.</text>
</comment>
<sequence>MLDNADSYLSHAISTCDCTPFRGATVVCCSGFRDRGFQVRNPIPSKNRRVIGCGACQISRGQMPSRWCVAAVWRGGCRIRCRPRYLTTVQNYEVRPKIVLVLLQIEV</sequence>
<proteinExistence type="predicted"/>
<dbReference type="AlphaFoldDB" id="A0A4Y2P8N6"/>
<evidence type="ECO:0000313" key="2">
    <source>
        <dbReference type="Proteomes" id="UP000499080"/>
    </source>
</evidence>
<gene>
    <name evidence="1" type="ORF">AVEN_9112_1</name>
</gene>
<organism evidence="1 2">
    <name type="scientific">Araneus ventricosus</name>
    <name type="common">Orbweaver spider</name>
    <name type="synonym">Epeira ventricosa</name>
    <dbReference type="NCBI Taxonomy" id="182803"/>
    <lineage>
        <taxon>Eukaryota</taxon>
        <taxon>Metazoa</taxon>
        <taxon>Ecdysozoa</taxon>
        <taxon>Arthropoda</taxon>
        <taxon>Chelicerata</taxon>
        <taxon>Arachnida</taxon>
        <taxon>Araneae</taxon>
        <taxon>Araneomorphae</taxon>
        <taxon>Entelegynae</taxon>
        <taxon>Araneoidea</taxon>
        <taxon>Araneidae</taxon>
        <taxon>Araneus</taxon>
    </lineage>
</organism>
<reference evidence="1 2" key="1">
    <citation type="journal article" date="2019" name="Sci. Rep.">
        <title>Orb-weaving spider Araneus ventricosus genome elucidates the spidroin gene catalogue.</title>
        <authorList>
            <person name="Kono N."/>
            <person name="Nakamura H."/>
            <person name="Ohtoshi R."/>
            <person name="Moran D.A.P."/>
            <person name="Shinohara A."/>
            <person name="Yoshida Y."/>
            <person name="Fujiwara M."/>
            <person name="Mori M."/>
            <person name="Tomita M."/>
            <person name="Arakawa K."/>
        </authorList>
    </citation>
    <scope>NUCLEOTIDE SEQUENCE [LARGE SCALE GENOMIC DNA]</scope>
</reference>
<keyword evidence="2" id="KW-1185">Reference proteome</keyword>